<dbReference type="EMBL" id="CM017633">
    <property type="protein sequence ID" value="TYH45459.1"/>
    <property type="molecule type" value="Genomic_DNA"/>
</dbReference>
<protein>
    <submittedName>
        <fullName evidence="2">Uncharacterized protein</fullName>
    </submittedName>
</protein>
<proteinExistence type="predicted"/>
<accession>A0A5D2ITJ8</accession>
<name>A0A5D2ITJ8_GOSTO</name>
<dbReference type="AlphaFoldDB" id="A0A5D2ITJ8"/>
<dbReference type="Proteomes" id="UP000322667">
    <property type="component" value="Chromosome D11"/>
</dbReference>
<feature type="region of interest" description="Disordered" evidence="1">
    <location>
        <begin position="16"/>
        <end position="36"/>
    </location>
</feature>
<gene>
    <name evidence="2" type="ORF">ES332_D11G266300v1</name>
</gene>
<keyword evidence="3" id="KW-1185">Reference proteome</keyword>
<evidence type="ECO:0000256" key="1">
    <source>
        <dbReference type="SAM" id="MobiDB-lite"/>
    </source>
</evidence>
<organism evidence="2 3">
    <name type="scientific">Gossypium tomentosum</name>
    <name type="common">Hawaiian cotton</name>
    <name type="synonym">Gossypium sandvicense</name>
    <dbReference type="NCBI Taxonomy" id="34277"/>
    <lineage>
        <taxon>Eukaryota</taxon>
        <taxon>Viridiplantae</taxon>
        <taxon>Streptophyta</taxon>
        <taxon>Embryophyta</taxon>
        <taxon>Tracheophyta</taxon>
        <taxon>Spermatophyta</taxon>
        <taxon>Magnoliopsida</taxon>
        <taxon>eudicotyledons</taxon>
        <taxon>Gunneridae</taxon>
        <taxon>Pentapetalae</taxon>
        <taxon>rosids</taxon>
        <taxon>malvids</taxon>
        <taxon>Malvales</taxon>
        <taxon>Malvaceae</taxon>
        <taxon>Malvoideae</taxon>
        <taxon>Gossypium</taxon>
    </lineage>
</organism>
<evidence type="ECO:0000313" key="2">
    <source>
        <dbReference type="EMBL" id="TYH45459.1"/>
    </source>
</evidence>
<feature type="compositionally biased region" description="Polar residues" evidence="1">
    <location>
        <begin position="19"/>
        <end position="28"/>
    </location>
</feature>
<reference evidence="2 3" key="1">
    <citation type="submission" date="2019-07" db="EMBL/GenBank/DDBJ databases">
        <title>WGS assembly of Gossypium tomentosum.</title>
        <authorList>
            <person name="Chen Z.J."/>
            <person name="Sreedasyam A."/>
            <person name="Ando A."/>
            <person name="Song Q."/>
            <person name="De L."/>
            <person name="Hulse-Kemp A."/>
            <person name="Ding M."/>
            <person name="Ye W."/>
            <person name="Kirkbride R."/>
            <person name="Jenkins J."/>
            <person name="Plott C."/>
            <person name="Lovell J."/>
            <person name="Lin Y.-M."/>
            <person name="Vaughn R."/>
            <person name="Liu B."/>
            <person name="Li W."/>
            <person name="Simpson S."/>
            <person name="Scheffler B."/>
            <person name="Saski C."/>
            <person name="Grover C."/>
            <person name="Hu G."/>
            <person name="Conover J."/>
            <person name="Carlson J."/>
            <person name="Shu S."/>
            <person name="Boston L."/>
            <person name="Williams M."/>
            <person name="Peterson D."/>
            <person name="Mcgee K."/>
            <person name="Jones D."/>
            <person name="Wendel J."/>
            <person name="Stelly D."/>
            <person name="Grimwood J."/>
            <person name="Schmutz J."/>
        </authorList>
    </citation>
    <scope>NUCLEOTIDE SEQUENCE [LARGE SCALE GENOMIC DNA]</scope>
    <source>
        <strain evidence="2">7179.01</strain>
    </source>
</reference>
<sequence length="89" mass="10463">MPLPLPLYFFSAKHLSTKPPASSSSYKQIDSKEDRPKESLVVSPFFIRIDVCPVRMRPCQRRVRVRHQYDTSTRGFFPCRCFIGHFSFH</sequence>
<evidence type="ECO:0000313" key="3">
    <source>
        <dbReference type="Proteomes" id="UP000322667"/>
    </source>
</evidence>